<comment type="caution">
    <text evidence="1">The sequence shown here is derived from an EMBL/GenBank/DDBJ whole genome shotgun (WGS) entry which is preliminary data.</text>
</comment>
<organism evidence="1 2">
    <name type="scientific">Micromonospora sonchi</name>
    <dbReference type="NCBI Taxonomy" id="1763543"/>
    <lineage>
        <taxon>Bacteria</taxon>
        <taxon>Bacillati</taxon>
        <taxon>Actinomycetota</taxon>
        <taxon>Actinomycetes</taxon>
        <taxon>Micromonosporales</taxon>
        <taxon>Micromonosporaceae</taxon>
        <taxon>Micromonospora</taxon>
    </lineage>
</organism>
<dbReference type="EMBL" id="BMNB01000003">
    <property type="protein sequence ID" value="GGM27552.1"/>
    <property type="molecule type" value="Genomic_DNA"/>
</dbReference>
<dbReference type="Proteomes" id="UP000608890">
    <property type="component" value="Unassembled WGS sequence"/>
</dbReference>
<accession>A0A917TM21</accession>
<dbReference type="AlphaFoldDB" id="A0A917TM21"/>
<reference evidence="1" key="2">
    <citation type="submission" date="2020-09" db="EMBL/GenBank/DDBJ databases">
        <authorList>
            <person name="Sun Q."/>
            <person name="Zhou Y."/>
        </authorList>
    </citation>
    <scope>NUCLEOTIDE SEQUENCE</scope>
    <source>
        <strain evidence="1">CGMCC 4.7312</strain>
    </source>
</reference>
<keyword evidence="2" id="KW-1185">Reference proteome</keyword>
<sequence>MADPTGTHRLADTEDTIIGAVENGPWVLIIDPNLRRMVGEYVAETCHSIAAAAGLDAAMEYAHNAMPVRLATGGRLVDGDARDRLARHLYLNAWGDYPDAADRWDNRQVDDSIRSEFLADADAALNVINGTEN</sequence>
<proteinExistence type="predicted"/>
<evidence type="ECO:0000313" key="2">
    <source>
        <dbReference type="Proteomes" id="UP000608890"/>
    </source>
</evidence>
<protein>
    <submittedName>
        <fullName evidence="1">Uncharacterized protein</fullName>
    </submittedName>
</protein>
<dbReference type="RefSeq" id="WP_189041085.1">
    <property type="nucleotide sequence ID" value="NZ_BMNB01000003.1"/>
</dbReference>
<evidence type="ECO:0000313" key="1">
    <source>
        <dbReference type="EMBL" id="GGM27552.1"/>
    </source>
</evidence>
<gene>
    <name evidence="1" type="ORF">GCM10011608_10440</name>
</gene>
<reference evidence="1" key="1">
    <citation type="journal article" date="2014" name="Int. J. Syst. Evol. Microbiol.">
        <title>Complete genome sequence of Corynebacterium casei LMG S-19264T (=DSM 44701T), isolated from a smear-ripened cheese.</title>
        <authorList>
            <consortium name="US DOE Joint Genome Institute (JGI-PGF)"/>
            <person name="Walter F."/>
            <person name="Albersmeier A."/>
            <person name="Kalinowski J."/>
            <person name="Ruckert C."/>
        </authorList>
    </citation>
    <scope>NUCLEOTIDE SEQUENCE</scope>
    <source>
        <strain evidence="1">CGMCC 4.7312</strain>
    </source>
</reference>
<name>A0A917TM21_9ACTN</name>